<feature type="compositionally biased region" description="Low complexity" evidence="6">
    <location>
        <begin position="354"/>
        <end position="368"/>
    </location>
</feature>
<evidence type="ECO:0000256" key="2">
    <source>
        <dbReference type="ARBA" id="ARBA00006076"/>
    </source>
</evidence>
<feature type="region of interest" description="Disordered" evidence="6">
    <location>
        <begin position="354"/>
        <end position="534"/>
    </location>
</feature>
<feature type="compositionally biased region" description="Basic and acidic residues" evidence="6">
    <location>
        <begin position="229"/>
        <end position="241"/>
    </location>
</feature>
<evidence type="ECO:0000256" key="1">
    <source>
        <dbReference type="ARBA" id="ARBA00004123"/>
    </source>
</evidence>
<name>A0AAW1PAF0_9CHLO</name>
<reference evidence="7 8" key="1">
    <citation type="journal article" date="2024" name="Nat. Commun.">
        <title>Phylogenomics reveals the evolutionary origins of lichenization in chlorophyte algae.</title>
        <authorList>
            <person name="Puginier C."/>
            <person name="Libourel C."/>
            <person name="Otte J."/>
            <person name="Skaloud P."/>
            <person name="Haon M."/>
            <person name="Grisel S."/>
            <person name="Petersen M."/>
            <person name="Berrin J.G."/>
            <person name="Delaux P.M."/>
            <person name="Dal Grande F."/>
            <person name="Keller J."/>
        </authorList>
    </citation>
    <scope>NUCLEOTIDE SEQUENCE [LARGE SCALE GENOMIC DNA]</scope>
    <source>
        <strain evidence="7 8">SAG 2043</strain>
    </source>
</reference>
<accession>A0AAW1PAF0</accession>
<dbReference type="InterPro" id="IPR045347">
    <property type="entry name" value="HIND"/>
</dbReference>
<proteinExistence type="inferred from homology"/>
<evidence type="ECO:0000256" key="4">
    <source>
        <dbReference type="ARBA" id="ARBA00023187"/>
    </source>
</evidence>
<dbReference type="Pfam" id="PF19252">
    <property type="entry name" value="HIND"/>
    <property type="match status" value="1"/>
</dbReference>
<keyword evidence="3" id="KW-0507">mRNA processing</keyword>
<feature type="compositionally biased region" description="Acidic residues" evidence="6">
    <location>
        <begin position="369"/>
        <end position="378"/>
    </location>
</feature>
<feature type="compositionally biased region" description="Basic and acidic residues" evidence="6">
    <location>
        <begin position="446"/>
        <end position="460"/>
    </location>
</feature>
<dbReference type="GO" id="GO:0000481">
    <property type="term" value="P:maturation of 5S rRNA"/>
    <property type="evidence" value="ECO:0007669"/>
    <property type="project" value="TreeGrafter"/>
</dbReference>
<comment type="caution">
    <text evidence="7">The sequence shown here is derived from an EMBL/GenBank/DDBJ whole genome shotgun (WGS) entry which is preliminary data.</text>
</comment>
<comment type="similarity">
    <text evidence="2">Belongs to the SNU66/SART1 family.</text>
</comment>
<feature type="compositionally biased region" description="Basic and acidic residues" evidence="6">
    <location>
        <begin position="520"/>
        <end position="534"/>
    </location>
</feature>
<dbReference type="Pfam" id="PF03343">
    <property type="entry name" value="SART-1"/>
    <property type="match status" value="2"/>
</dbReference>
<sequence length="737" mass="80883">MSVEETNRLRVSLGLKPLSMDSGKEARDKEQAARREKQAEADKQAKAAELAERVTKAKEKRQLQEHYSKVKTLGAAAPDVDDLAAWVSKSRTLEEQQRVAERAKAEKLARQFEEQEELDESDEEADGRALAGLKVRHNAAELAEGETMILTLADRNILDEKGDLDEEGDELENVRAAELKKREKAKKDAQGSRHQPLFEEDGKQRALLDKYDEAEEEAGMEIDETGTVDVEKKHRQEEIRRKLAAGSAIADSATTSGKAAYDSRAEYYTQEEMQQFEKPKKKKKKKLRKKEADSEVAVDIAALEADAAAAGSSDLGSRTSRIAQALAEKDRQSADAQRRQDRYNNALEKANLASAALRTTTATTAGGDEAADEDEADLYESLARARRAAQAAKRESADDRGLTSVASELAKQRAEDEARERAEAEQGGGLEFTEAAEFARSIQLRGPEEAAKPKDERMDYEQEEPAPPPPVAPKKEEPAPIPSSRWGNWVSAEADAADAASEDEEMPQANGAPQNGRAKGKPEAEEQGITRERLVGSGLAGALALLKDRNELNTPVEWSGRTNDMKPEKLMGLEDVYKGGAHEDKIAADVELALTQRDEYGRVMTPKERYRQLCYRFHGKEPSKNKKEKYMRKAADAIVQKRASTSEVTETSSLARLQHANKAAAAPYVVLTGNVKPGQSADPVSGYATVEHAALTPVLGGGQTPLLGDRKVEVMLGIKREGGHMPPPPARRPKTEH</sequence>
<evidence type="ECO:0008006" key="9">
    <source>
        <dbReference type="Google" id="ProtNLM"/>
    </source>
</evidence>
<dbReference type="InterPro" id="IPR005011">
    <property type="entry name" value="SNU66/SART1"/>
</dbReference>
<gene>
    <name evidence="7" type="ORF">WJX72_007494</name>
</gene>
<feature type="region of interest" description="Disordered" evidence="6">
    <location>
        <begin position="1"/>
        <end position="62"/>
    </location>
</feature>
<feature type="region of interest" description="Disordered" evidence="6">
    <location>
        <begin position="181"/>
        <end position="295"/>
    </location>
</feature>
<dbReference type="AlphaFoldDB" id="A0AAW1PAF0"/>
<dbReference type="Proteomes" id="UP001489004">
    <property type="component" value="Unassembled WGS sequence"/>
</dbReference>
<feature type="compositionally biased region" description="Basic and acidic residues" evidence="6">
    <location>
        <begin position="392"/>
        <end position="401"/>
    </location>
</feature>
<dbReference type="EMBL" id="JALJOR010000013">
    <property type="protein sequence ID" value="KAK9806920.1"/>
    <property type="molecule type" value="Genomic_DNA"/>
</dbReference>
<feature type="compositionally biased region" description="Acidic residues" evidence="6">
    <location>
        <begin position="212"/>
        <end position="226"/>
    </location>
</feature>
<feature type="compositionally biased region" description="Basic and acidic residues" evidence="6">
    <location>
        <begin position="181"/>
        <end position="211"/>
    </location>
</feature>
<evidence type="ECO:0000313" key="8">
    <source>
        <dbReference type="Proteomes" id="UP001489004"/>
    </source>
</evidence>
<keyword evidence="5" id="KW-0539">Nucleus</keyword>
<comment type="subcellular location">
    <subcellularLocation>
        <location evidence="1">Nucleus</location>
    </subcellularLocation>
</comment>
<dbReference type="GO" id="GO:0046540">
    <property type="term" value="C:U4/U6 x U5 tri-snRNP complex"/>
    <property type="evidence" value="ECO:0007669"/>
    <property type="project" value="InterPro"/>
</dbReference>
<evidence type="ECO:0000256" key="6">
    <source>
        <dbReference type="SAM" id="MobiDB-lite"/>
    </source>
</evidence>
<organism evidence="7 8">
    <name type="scientific">[Myrmecia] bisecta</name>
    <dbReference type="NCBI Taxonomy" id="41462"/>
    <lineage>
        <taxon>Eukaryota</taxon>
        <taxon>Viridiplantae</taxon>
        <taxon>Chlorophyta</taxon>
        <taxon>core chlorophytes</taxon>
        <taxon>Trebouxiophyceae</taxon>
        <taxon>Trebouxiales</taxon>
        <taxon>Trebouxiaceae</taxon>
        <taxon>Myrmecia</taxon>
    </lineage>
</organism>
<feature type="compositionally biased region" description="Basic and acidic residues" evidence="6">
    <location>
        <begin position="410"/>
        <end position="424"/>
    </location>
</feature>
<evidence type="ECO:0000256" key="3">
    <source>
        <dbReference type="ARBA" id="ARBA00022664"/>
    </source>
</evidence>
<evidence type="ECO:0000256" key="5">
    <source>
        <dbReference type="ARBA" id="ARBA00023242"/>
    </source>
</evidence>
<keyword evidence="4" id="KW-0508">mRNA splicing</keyword>
<feature type="region of interest" description="Disordered" evidence="6">
    <location>
        <begin position="718"/>
        <end position="737"/>
    </location>
</feature>
<evidence type="ECO:0000313" key="7">
    <source>
        <dbReference type="EMBL" id="KAK9806920.1"/>
    </source>
</evidence>
<dbReference type="GO" id="GO:0045292">
    <property type="term" value="P:mRNA cis splicing, via spliceosome"/>
    <property type="evidence" value="ECO:0007669"/>
    <property type="project" value="TreeGrafter"/>
</dbReference>
<keyword evidence="8" id="KW-1185">Reference proteome</keyword>
<protein>
    <recommendedName>
        <fullName evidence="9">U4/U6.U5 tri-snRNP-associated protein 1</fullName>
    </recommendedName>
</protein>
<feature type="compositionally biased region" description="Basic residues" evidence="6">
    <location>
        <begin position="279"/>
        <end position="289"/>
    </location>
</feature>
<dbReference type="PANTHER" id="PTHR14152:SF5">
    <property type="entry name" value="U4_U6.U5 TRI-SNRNP-ASSOCIATED PROTEIN 1"/>
    <property type="match status" value="1"/>
</dbReference>
<dbReference type="PANTHER" id="PTHR14152">
    <property type="entry name" value="SQUAMOUS CELL CARCINOMA ANTIGEN RECOGNISED BY CYTOTOXIC T LYMPHOCYTES"/>
    <property type="match status" value="1"/>
</dbReference>
<feature type="compositionally biased region" description="Basic and acidic residues" evidence="6">
    <location>
        <begin position="22"/>
        <end position="62"/>
    </location>
</feature>